<dbReference type="FunFam" id="3.30.1390.10:FF:000002">
    <property type="entry name" value="ATP-dependent Clp protease adapter protein ClpS"/>
    <property type="match status" value="1"/>
</dbReference>
<comment type="function">
    <text evidence="1">Involved in the modulation of the specificity of the ClpAP-mediated ATP-dependent protein degradation.</text>
</comment>
<dbReference type="PANTHER" id="PTHR33473">
    <property type="entry name" value="ATP-DEPENDENT CLP PROTEASE ADAPTER PROTEIN CLPS1, CHLOROPLASTIC"/>
    <property type="match status" value="1"/>
</dbReference>
<dbReference type="GO" id="GO:0008233">
    <property type="term" value="F:peptidase activity"/>
    <property type="evidence" value="ECO:0007669"/>
    <property type="project" value="UniProtKB-KW"/>
</dbReference>
<dbReference type="GO" id="GO:0030163">
    <property type="term" value="P:protein catabolic process"/>
    <property type="evidence" value="ECO:0007669"/>
    <property type="project" value="InterPro"/>
</dbReference>
<organism evidence="3 4">
    <name type="scientific">Syntrophobacter fumaroxidans (strain DSM 10017 / MPOB)</name>
    <dbReference type="NCBI Taxonomy" id="335543"/>
    <lineage>
        <taxon>Bacteria</taxon>
        <taxon>Pseudomonadati</taxon>
        <taxon>Thermodesulfobacteriota</taxon>
        <taxon>Syntrophobacteria</taxon>
        <taxon>Syntrophobacterales</taxon>
        <taxon>Syntrophobacteraceae</taxon>
        <taxon>Syntrophobacter</taxon>
    </lineage>
</organism>
<dbReference type="Pfam" id="PF02617">
    <property type="entry name" value="ClpS"/>
    <property type="match status" value="1"/>
</dbReference>
<dbReference type="PANTHER" id="PTHR33473:SF19">
    <property type="entry name" value="ATP-DEPENDENT CLP PROTEASE ADAPTER PROTEIN CLPS"/>
    <property type="match status" value="1"/>
</dbReference>
<dbReference type="NCBIfam" id="NF000672">
    <property type="entry name" value="PRK00033.1-5"/>
    <property type="match status" value="1"/>
</dbReference>
<dbReference type="FunCoup" id="A0LE93">
    <property type="interactions" value="191"/>
</dbReference>
<dbReference type="SUPFAM" id="SSF54736">
    <property type="entry name" value="ClpS-like"/>
    <property type="match status" value="1"/>
</dbReference>
<dbReference type="eggNOG" id="COG2127">
    <property type="taxonomic scope" value="Bacteria"/>
</dbReference>
<dbReference type="InterPro" id="IPR014719">
    <property type="entry name" value="Ribosomal_bL12_C/ClpS-like"/>
</dbReference>
<comment type="similarity">
    <text evidence="1">Belongs to the ClpS family.</text>
</comment>
<keyword evidence="3" id="KW-0378">Hydrolase</keyword>
<dbReference type="InterPro" id="IPR003769">
    <property type="entry name" value="ClpS_core"/>
</dbReference>
<dbReference type="Gene3D" id="3.30.1390.10">
    <property type="match status" value="1"/>
</dbReference>
<comment type="subunit">
    <text evidence="1">Binds to the N-terminal domain of the chaperone ClpA.</text>
</comment>
<dbReference type="HAMAP" id="MF_00302">
    <property type="entry name" value="ClpS"/>
    <property type="match status" value="1"/>
</dbReference>
<keyword evidence="3" id="KW-0645">Protease</keyword>
<protein>
    <recommendedName>
        <fullName evidence="1">ATP-dependent Clp protease adapter protein ClpS</fullName>
    </recommendedName>
</protein>
<dbReference type="Proteomes" id="UP000001784">
    <property type="component" value="Chromosome"/>
</dbReference>
<evidence type="ECO:0000313" key="4">
    <source>
        <dbReference type="Proteomes" id="UP000001784"/>
    </source>
</evidence>
<gene>
    <name evidence="1" type="primary">clpS</name>
    <name evidence="3" type="ordered locus">Sfum_0042</name>
</gene>
<evidence type="ECO:0000256" key="1">
    <source>
        <dbReference type="HAMAP-Rule" id="MF_00302"/>
    </source>
</evidence>
<dbReference type="GO" id="GO:0006508">
    <property type="term" value="P:proteolysis"/>
    <property type="evidence" value="ECO:0007669"/>
    <property type="project" value="UniProtKB-UniRule"/>
</dbReference>
<keyword evidence="4" id="KW-1185">Reference proteome</keyword>
<name>A0LE93_SYNFM</name>
<sequence>MYRVLLHNDDYTTMEFVVEILQSVFHKSPSEATRIMLLVHKSGTGVCGVFTAEVAETKVELVHHLARKNGFPLQCSMEET</sequence>
<feature type="domain" description="Adaptor protein ClpS core" evidence="2">
    <location>
        <begin position="1"/>
        <end position="76"/>
    </location>
</feature>
<dbReference type="STRING" id="335543.Sfum_0042"/>
<evidence type="ECO:0000259" key="2">
    <source>
        <dbReference type="Pfam" id="PF02617"/>
    </source>
</evidence>
<reference evidence="3 4" key="1">
    <citation type="submission" date="2006-10" db="EMBL/GenBank/DDBJ databases">
        <title>Complete sequence of Syntrophobacter fumaroxidans MPOB.</title>
        <authorList>
            <consortium name="US DOE Joint Genome Institute"/>
            <person name="Copeland A."/>
            <person name="Lucas S."/>
            <person name="Lapidus A."/>
            <person name="Barry K."/>
            <person name="Detter J.C."/>
            <person name="Glavina del Rio T."/>
            <person name="Hammon N."/>
            <person name="Israni S."/>
            <person name="Pitluck S."/>
            <person name="Goltsman E.G."/>
            <person name="Martinez M."/>
            <person name="Schmutz J."/>
            <person name="Larimer F."/>
            <person name="Land M."/>
            <person name="Hauser L."/>
            <person name="Kyrpides N."/>
            <person name="Kim E."/>
            <person name="Boone D.R."/>
            <person name="Brockman F."/>
            <person name="Culley D."/>
            <person name="Ferry J."/>
            <person name="Gunsalus R."/>
            <person name="McInerney M.J."/>
            <person name="Morrison M."/>
            <person name="Plugge C."/>
            <person name="Rohlin L."/>
            <person name="Scholten J."/>
            <person name="Sieber J."/>
            <person name="Stams A.J.M."/>
            <person name="Worm P."/>
            <person name="Henstra A.M."/>
            <person name="Richardson P."/>
        </authorList>
    </citation>
    <scope>NUCLEOTIDE SEQUENCE [LARGE SCALE GENOMIC DNA]</scope>
    <source>
        <strain evidence="4">DSM 10017 / MPOB</strain>
    </source>
</reference>
<dbReference type="EMBL" id="CP000478">
    <property type="protein sequence ID" value="ABK15745.1"/>
    <property type="molecule type" value="Genomic_DNA"/>
</dbReference>
<dbReference type="HOGENOM" id="CLU_134358_1_0_7"/>
<evidence type="ECO:0000313" key="3">
    <source>
        <dbReference type="EMBL" id="ABK15745.1"/>
    </source>
</evidence>
<dbReference type="AlphaFoldDB" id="A0LE93"/>
<accession>A0LE93</accession>
<dbReference type="InParanoid" id="A0LE93"/>
<dbReference type="InterPro" id="IPR022935">
    <property type="entry name" value="ClpS"/>
</dbReference>
<proteinExistence type="inferred from homology"/>
<dbReference type="KEGG" id="sfu:Sfum_0042"/>